<protein>
    <submittedName>
        <fullName evidence="2">Methyltransferase</fullName>
    </submittedName>
</protein>
<dbReference type="PANTHER" id="PTHR37524">
    <property type="entry name" value="RIBOSOMAL RNA LARGE SUBUNIT METHYLTRANSFERASE M"/>
    <property type="match status" value="1"/>
</dbReference>
<organism evidence="2 3">
    <name type="scientific">Salinisphaera orenii MK-B5</name>
    <dbReference type="NCBI Taxonomy" id="856730"/>
    <lineage>
        <taxon>Bacteria</taxon>
        <taxon>Pseudomonadati</taxon>
        <taxon>Pseudomonadota</taxon>
        <taxon>Gammaproteobacteria</taxon>
        <taxon>Salinisphaerales</taxon>
        <taxon>Salinisphaeraceae</taxon>
        <taxon>Salinisphaera</taxon>
    </lineage>
</organism>
<evidence type="ECO:0000313" key="2">
    <source>
        <dbReference type="EMBL" id="ROO25352.1"/>
    </source>
</evidence>
<dbReference type="SUPFAM" id="SSF53335">
    <property type="entry name" value="S-adenosyl-L-methionine-dependent methyltransferases"/>
    <property type="match status" value="1"/>
</dbReference>
<feature type="domain" description="Ribosomal RNA methyltransferase FtsJ" evidence="1">
    <location>
        <begin position="160"/>
        <end position="247"/>
    </location>
</feature>
<proteinExistence type="predicted"/>
<evidence type="ECO:0000259" key="1">
    <source>
        <dbReference type="Pfam" id="PF01728"/>
    </source>
</evidence>
<dbReference type="InterPro" id="IPR029063">
    <property type="entry name" value="SAM-dependent_MTases_sf"/>
</dbReference>
<reference evidence="2 3" key="1">
    <citation type="submission" date="2013-10" db="EMBL/GenBank/DDBJ databases">
        <title>Salinisphaera orenii MK-B5 Genome Sequencing.</title>
        <authorList>
            <person name="Lai Q."/>
            <person name="Li C."/>
            <person name="Shao Z."/>
        </authorList>
    </citation>
    <scope>NUCLEOTIDE SEQUENCE [LARGE SCALE GENOMIC DNA]</scope>
    <source>
        <strain evidence="2 3">MK-B5</strain>
    </source>
</reference>
<dbReference type="AlphaFoldDB" id="A0A423PI95"/>
<sequence length="327" mass="35070">MAASGSGTPTGHDVIHVAAADHVDALIDEISQRGERVVAVADDLVFVAGAARPAAWARNSWLAPRTITIDSIGDGARALRALQRNWTLHRVAHHRRAQLIADRLPPIRFRALTFPADPPTAPLGGWTLWDRHTLIASPVTTSAFADGTPAFVEDRDNPPNRAYLKLWEALTLARRRPGPGDRCLDLGAAPGGWTWVLAALGATVISVDRAELAPALADRPEVAHRAGDAFAVRAADVGAVDWICSDLIAYPERLLELARYWCAACPRAAVIITVKCQGPVDAALCARFLAIPGARLLHLAHNKHELTFFRLPEGGPPEAACAVDTTD</sequence>
<keyword evidence="3" id="KW-1185">Reference proteome</keyword>
<name>A0A423PI95_9GAMM</name>
<dbReference type="InterPro" id="IPR002877">
    <property type="entry name" value="RNA_MeTrfase_FtsJ_dom"/>
</dbReference>
<comment type="caution">
    <text evidence="2">The sequence shown here is derived from an EMBL/GenBank/DDBJ whole genome shotgun (WGS) entry which is preliminary data.</text>
</comment>
<dbReference type="GO" id="GO:0032259">
    <property type="term" value="P:methylation"/>
    <property type="evidence" value="ECO:0007669"/>
    <property type="project" value="UniProtKB-KW"/>
</dbReference>
<dbReference type="RefSeq" id="WP_123631722.1">
    <property type="nucleotide sequence ID" value="NZ_AYKH01000034.1"/>
</dbReference>
<dbReference type="GO" id="GO:0008168">
    <property type="term" value="F:methyltransferase activity"/>
    <property type="evidence" value="ECO:0007669"/>
    <property type="project" value="UniProtKB-KW"/>
</dbReference>
<keyword evidence="2" id="KW-0808">Transferase</keyword>
<keyword evidence="2" id="KW-0489">Methyltransferase</keyword>
<evidence type="ECO:0000313" key="3">
    <source>
        <dbReference type="Proteomes" id="UP000283993"/>
    </source>
</evidence>
<dbReference type="EMBL" id="AYKH01000034">
    <property type="protein sequence ID" value="ROO25352.1"/>
    <property type="molecule type" value="Genomic_DNA"/>
</dbReference>
<dbReference type="Gene3D" id="3.40.50.150">
    <property type="entry name" value="Vaccinia Virus protein VP39"/>
    <property type="match status" value="1"/>
</dbReference>
<accession>A0A423PI95</accession>
<dbReference type="Pfam" id="PF01728">
    <property type="entry name" value="FtsJ"/>
    <property type="match status" value="1"/>
</dbReference>
<dbReference type="Proteomes" id="UP000283993">
    <property type="component" value="Unassembled WGS sequence"/>
</dbReference>
<gene>
    <name evidence="2" type="ORF">SAOR_12430</name>
</gene>
<dbReference type="PANTHER" id="PTHR37524:SF2">
    <property type="entry name" value="RIBOSOMAL RNA METHYLTRANSFERASE FTSJ DOMAIN-CONTAINING PROTEIN"/>
    <property type="match status" value="1"/>
</dbReference>